<feature type="compositionally biased region" description="Basic and acidic residues" evidence="1">
    <location>
        <begin position="1"/>
        <end position="12"/>
    </location>
</feature>
<dbReference type="AlphaFoldDB" id="A0A8J4V678"/>
<proteinExistence type="predicted"/>
<feature type="transmembrane region" description="Helical" evidence="2">
    <location>
        <begin position="114"/>
        <end position="137"/>
    </location>
</feature>
<protein>
    <submittedName>
        <fullName evidence="3">Uncharacterized protein</fullName>
    </submittedName>
</protein>
<feature type="transmembrane region" description="Helical" evidence="2">
    <location>
        <begin position="349"/>
        <end position="368"/>
    </location>
</feature>
<reference evidence="3" key="1">
    <citation type="submission" date="2020-01" db="EMBL/GenBank/DDBJ databases">
        <title>Development of genomics and gene disruption for Polysphondylium violaceum indicates a role for the polyketide synthase stlB in stalk morphogenesis.</title>
        <authorList>
            <person name="Narita B."/>
            <person name="Kawabe Y."/>
            <person name="Kin K."/>
            <person name="Saito T."/>
            <person name="Gibbs R."/>
            <person name="Kuspa A."/>
            <person name="Muzny D."/>
            <person name="Queller D."/>
            <person name="Richards S."/>
            <person name="Strassman J."/>
            <person name="Sucgang R."/>
            <person name="Worley K."/>
            <person name="Schaap P."/>
        </authorList>
    </citation>
    <scope>NUCLEOTIDE SEQUENCE</scope>
    <source>
        <strain evidence="3">QSvi11</strain>
    </source>
</reference>
<organism evidence="3 4">
    <name type="scientific">Polysphondylium violaceum</name>
    <dbReference type="NCBI Taxonomy" id="133409"/>
    <lineage>
        <taxon>Eukaryota</taxon>
        <taxon>Amoebozoa</taxon>
        <taxon>Evosea</taxon>
        <taxon>Eumycetozoa</taxon>
        <taxon>Dictyostelia</taxon>
        <taxon>Dictyosteliales</taxon>
        <taxon>Dictyosteliaceae</taxon>
        <taxon>Polysphondylium</taxon>
    </lineage>
</organism>
<keyword evidence="2" id="KW-1133">Transmembrane helix</keyword>
<evidence type="ECO:0000256" key="1">
    <source>
        <dbReference type="SAM" id="MobiDB-lite"/>
    </source>
</evidence>
<evidence type="ECO:0000313" key="3">
    <source>
        <dbReference type="EMBL" id="KAF2075557.1"/>
    </source>
</evidence>
<sequence length="375" mass="42864">MINKSNSKDSLNRKSNLINKNNTNTNNNSSNKQLINNNNKNNASFNDDIKYKKNRANSFVVDNGEDELYEEINNNQNNNNYVDEELIEAATVNKSTTSQQSNIVSAYNRLGPKALYCIGIFESILAILEMFFVMFLLNSLQAILSKRLLTIDITNSNSNYTYPQDNGNDSDKTTINNDSNNNNNSGDQLSAYDLQNSSFIFIIFMISQLISIIYFAKRNRLLLNLDYLKSSYQNLNNVASSLASLPIYLKENQLILLPKWLGIGSIKKVSIKESLKFIVFQFLLFIIIIMYQYQSNFWFFNFDNINVDSNPLPSSSKGSHSSNSHTSIIKTMDELKASYNNLTIDFSKLLAYTIVAPIFEELFFRGLITFKMSRR</sequence>
<feature type="region of interest" description="Disordered" evidence="1">
    <location>
        <begin position="1"/>
        <end position="39"/>
    </location>
</feature>
<dbReference type="EMBL" id="AJWJ01000095">
    <property type="protein sequence ID" value="KAF2075557.1"/>
    <property type="molecule type" value="Genomic_DNA"/>
</dbReference>
<feature type="transmembrane region" description="Helical" evidence="2">
    <location>
        <begin position="198"/>
        <end position="216"/>
    </location>
</feature>
<feature type="compositionally biased region" description="Low complexity" evidence="1">
    <location>
        <begin position="13"/>
        <end position="39"/>
    </location>
</feature>
<feature type="transmembrane region" description="Helical" evidence="2">
    <location>
        <begin position="275"/>
        <end position="293"/>
    </location>
</feature>
<name>A0A8J4V678_9MYCE</name>
<evidence type="ECO:0000256" key="2">
    <source>
        <dbReference type="SAM" id="Phobius"/>
    </source>
</evidence>
<accession>A0A8J4V678</accession>
<dbReference type="Proteomes" id="UP000695562">
    <property type="component" value="Unassembled WGS sequence"/>
</dbReference>
<gene>
    <name evidence="3" type="ORF">CYY_003143</name>
</gene>
<keyword evidence="4" id="KW-1185">Reference proteome</keyword>
<feature type="compositionally biased region" description="Low complexity" evidence="1">
    <location>
        <begin position="173"/>
        <end position="182"/>
    </location>
</feature>
<keyword evidence="2" id="KW-0812">Transmembrane</keyword>
<evidence type="ECO:0000313" key="4">
    <source>
        <dbReference type="Proteomes" id="UP000695562"/>
    </source>
</evidence>
<feature type="region of interest" description="Disordered" evidence="1">
    <location>
        <begin position="160"/>
        <end position="182"/>
    </location>
</feature>
<keyword evidence="2" id="KW-0472">Membrane</keyword>
<comment type="caution">
    <text evidence="3">The sequence shown here is derived from an EMBL/GenBank/DDBJ whole genome shotgun (WGS) entry which is preliminary data.</text>
</comment>